<keyword evidence="1 5" id="KW-0479">Metal-binding</keyword>
<evidence type="ECO:0000256" key="5">
    <source>
        <dbReference type="RuleBase" id="RU367105"/>
    </source>
</evidence>
<sequence>VYFKSPSRAKSNTNGWTEGGAAKNQSAAEAKKDEKDDICPVCLDNFTKKTQLRCKHEFCEECLEQSVKTQGSICPVCKDMTSRKRYTPLPGYESYGSIVITYNIPDGIQTVTYFYVSIYVCK</sequence>
<dbReference type="Proteomes" id="UP000261520">
    <property type="component" value="Unplaced"/>
</dbReference>
<dbReference type="GO" id="GO:0005737">
    <property type="term" value="C:cytoplasm"/>
    <property type="evidence" value="ECO:0007669"/>
    <property type="project" value="UniProtKB-SubCell"/>
</dbReference>
<feature type="domain" description="RING-type" evidence="7">
    <location>
        <begin position="39"/>
        <end position="78"/>
    </location>
</feature>
<reference evidence="8" key="2">
    <citation type="submission" date="2025-09" db="UniProtKB">
        <authorList>
            <consortium name="Ensembl"/>
        </authorList>
    </citation>
    <scope>IDENTIFICATION</scope>
</reference>
<dbReference type="InterPro" id="IPR039398">
    <property type="entry name" value="Deltex_fam"/>
</dbReference>
<dbReference type="Ensembl" id="ENSPMGT00000013709.1">
    <property type="protein sequence ID" value="ENSPMGP00000012848.1"/>
    <property type="gene ID" value="ENSPMGG00000010584.1"/>
</dbReference>
<dbReference type="InterPro" id="IPR013083">
    <property type="entry name" value="Znf_RING/FYVE/PHD"/>
</dbReference>
<dbReference type="Pfam" id="PF00097">
    <property type="entry name" value="zf-C3HC4"/>
    <property type="match status" value="1"/>
</dbReference>
<dbReference type="STRING" id="409849.ENSPMGP00000012848"/>
<dbReference type="PROSITE" id="PS50089">
    <property type="entry name" value="ZF_RING_2"/>
    <property type="match status" value="1"/>
</dbReference>
<evidence type="ECO:0000256" key="3">
    <source>
        <dbReference type="ARBA" id="ARBA00022833"/>
    </source>
</evidence>
<proteinExistence type="inferred from homology"/>
<dbReference type="InterPro" id="IPR018957">
    <property type="entry name" value="Znf_C3HC4_RING-type"/>
</dbReference>
<dbReference type="Gene3D" id="3.30.40.10">
    <property type="entry name" value="Zinc/RING finger domain, C3HC4 (zinc finger)"/>
    <property type="match status" value="1"/>
</dbReference>
<evidence type="ECO:0000256" key="6">
    <source>
        <dbReference type="SAM" id="MobiDB-lite"/>
    </source>
</evidence>
<evidence type="ECO:0000313" key="9">
    <source>
        <dbReference type="Proteomes" id="UP000261520"/>
    </source>
</evidence>
<evidence type="ECO:0000256" key="1">
    <source>
        <dbReference type="ARBA" id="ARBA00022723"/>
    </source>
</evidence>
<keyword evidence="2 4" id="KW-0863">Zinc-finger</keyword>
<keyword evidence="5" id="KW-0808">Transferase</keyword>
<accession>A0A3B4A716</accession>
<comment type="pathway">
    <text evidence="5">Protein modification; protein ubiquitination.</text>
</comment>
<dbReference type="InterPro" id="IPR017907">
    <property type="entry name" value="Znf_RING_CS"/>
</dbReference>
<evidence type="ECO:0000256" key="2">
    <source>
        <dbReference type="ARBA" id="ARBA00022771"/>
    </source>
</evidence>
<protein>
    <recommendedName>
        <fullName evidence="5">E3 ubiquitin-protein ligase</fullName>
        <ecNumber evidence="5">2.3.2.27</ecNumber>
    </recommendedName>
</protein>
<evidence type="ECO:0000259" key="7">
    <source>
        <dbReference type="PROSITE" id="PS50089"/>
    </source>
</evidence>
<dbReference type="GO" id="GO:0008270">
    <property type="term" value="F:zinc ion binding"/>
    <property type="evidence" value="ECO:0007669"/>
    <property type="project" value="UniProtKB-KW"/>
</dbReference>
<name>A0A3B4A716_9GOBI</name>
<evidence type="ECO:0000313" key="8">
    <source>
        <dbReference type="Ensembl" id="ENSPMGP00000012848.1"/>
    </source>
</evidence>
<dbReference type="PANTHER" id="PTHR12622">
    <property type="entry name" value="DELTEX-RELATED"/>
    <property type="match status" value="1"/>
</dbReference>
<evidence type="ECO:0000256" key="4">
    <source>
        <dbReference type="PROSITE-ProRule" id="PRU00175"/>
    </source>
</evidence>
<dbReference type="SMART" id="SM00184">
    <property type="entry name" value="RING"/>
    <property type="match status" value="1"/>
</dbReference>
<organism evidence="8 9">
    <name type="scientific">Periophthalmus magnuspinnatus</name>
    <dbReference type="NCBI Taxonomy" id="409849"/>
    <lineage>
        <taxon>Eukaryota</taxon>
        <taxon>Metazoa</taxon>
        <taxon>Chordata</taxon>
        <taxon>Craniata</taxon>
        <taxon>Vertebrata</taxon>
        <taxon>Euteleostomi</taxon>
        <taxon>Actinopterygii</taxon>
        <taxon>Neopterygii</taxon>
        <taxon>Teleostei</taxon>
        <taxon>Neoteleostei</taxon>
        <taxon>Acanthomorphata</taxon>
        <taxon>Gobiaria</taxon>
        <taxon>Gobiiformes</taxon>
        <taxon>Gobioidei</taxon>
        <taxon>Gobiidae</taxon>
        <taxon>Oxudercinae</taxon>
        <taxon>Periophthalmus</taxon>
    </lineage>
</organism>
<dbReference type="GO" id="GO:0016567">
    <property type="term" value="P:protein ubiquitination"/>
    <property type="evidence" value="ECO:0007669"/>
    <property type="project" value="UniProtKB-UniRule"/>
</dbReference>
<keyword evidence="3 5" id="KW-0862">Zinc</keyword>
<dbReference type="InterPro" id="IPR001841">
    <property type="entry name" value="Znf_RING"/>
</dbReference>
<dbReference type="UniPathway" id="UPA00143"/>
<dbReference type="GO" id="GO:0007219">
    <property type="term" value="P:Notch signaling pathway"/>
    <property type="evidence" value="ECO:0007669"/>
    <property type="project" value="InterPro"/>
</dbReference>
<dbReference type="GO" id="GO:0061630">
    <property type="term" value="F:ubiquitin protein ligase activity"/>
    <property type="evidence" value="ECO:0007669"/>
    <property type="project" value="UniProtKB-UniRule"/>
</dbReference>
<comment type="catalytic activity">
    <reaction evidence="5">
        <text>S-ubiquitinyl-[E2 ubiquitin-conjugating enzyme]-L-cysteine + [acceptor protein]-L-lysine = [E2 ubiquitin-conjugating enzyme]-L-cysteine + N(6)-ubiquitinyl-[acceptor protein]-L-lysine.</text>
        <dbReference type="EC" id="2.3.2.27"/>
    </reaction>
</comment>
<dbReference type="SUPFAM" id="SSF57850">
    <property type="entry name" value="RING/U-box"/>
    <property type="match status" value="1"/>
</dbReference>
<comment type="similarity">
    <text evidence="5">Belongs to the Deltex family.</text>
</comment>
<reference evidence="8" key="1">
    <citation type="submission" date="2025-08" db="UniProtKB">
        <authorList>
            <consortium name="Ensembl"/>
        </authorList>
    </citation>
    <scope>IDENTIFICATION</scope>
</reference>
<keyword evidence="5" id="KW-0963">Cytoplasm</keyword>
<dbReference type="AlphaFoldDB" id="A0A3B4A716"/>
<comment type="subcellular location">
    <subcellularLocation>
        <location evidence="5">Cytoplasm</location>
    </subcellularLocation>
</comment>
<feature type="region of interest" description="Disordered" evidence="6">
    <location>
        <begin position="1"/>
        <end position="33"/>
    </location>
</feature>
<keyword evidence="9" id="KW-1185">Reference proteome</keyword>
<dbReference type="PROSITE" id="PS00518">
    <property type="entry name" value="ZF_RING_1"/>
    <property type="match status" value="1"/>
</dbReference>
<dbReference type="EC" id="2.3.2.27" evidence="5"/>